<sequence>RNRTMKTREISNSKVKDGPTLAMARHPSEVNDEGQPPVMRKSHYNQEHNPGDLATGKVQDKPKAEKHHHHHNRSAQVLSDGTRVTKYKKTKTLPDGVLVTKAVVKTVYPIPVTGNEMSSPRNPDRVIKKVNTKTRKTSPGRASHITTTVEEIITTNNNSLDPGIAVQPTEHTCILPDGSELTTMKQSKRLTDGSLSTSLTKVHAVSAKKTEAKQLQTDNLPSTVQSPEIMRNAEMEEVQAEFDSSFSMMGSPEVLPDFDSPYSSNTANGLTFSSPATFENVSNDEEAQRRNLEAIESVEDYRNDKQSAKRSVSLQAIGVGAHFIIPSANVEEGNLKKKSVEFQQRRSLVALETCSEEPIPMELLQKKTVSIPSRGATFPPESVYNNDHKTDSATNSKALRCPQSLALEPMENYDEEPIPMDVRDAEQKNAKKIVSLPGRGVGAHVIDFLKFKSHRALSSDKDGDIESHFRVATVIKRGLLDKPKYGASQRKNSSVDLKDQSKRDHSSIDIVEDSPNNGLAVATKVDQSEDNEPIYAAIEYDPFSKPPIYKNRRCRLYTSMSLLLITIIIALVVVYSTKKGKEEVTQQEVIYITEAPTLPPTTDREALGIDTKIEEDVLQRRATFHDMEKDDPRWLALDWILHKDGMQLEKTDLNLYQRYVLALLAFQFDSLAWSSCGGNYSDGEMAEYATCTIEIENTTDTAEEYVRWLSSSNECNWYGVTCLDGKVRSLELPENNLIGKIPPEISILRFIDVLKLDGNCLVGTLPSEMGCMSNLQQLNLEYNGLSGYVPDEFFNMSSLTHVHLAGQSGNEWNCTSSSGELIQLYYNLSGDFNSGLEGDILEKIGNLRHLKEILVDDNYFSGSITPDIKNLKQLEILSAENNAFSGTIPEEISEMVNLREIRFGLNWLSGSLPGNIGQAKALEVISLYGTDIFPGNMTGTIPDSLYNLTNLKELYLYSNEFRGIIKSDIGNLKDLTWLSIAYNQFTGTLPSELGNCEKLEWVQIDHNQIGGTVPEEVCALKNKNLYSENPESDEYLKADCLPNNETSLAFIQCDCCSVCCDHATNQCINYEA</sequence>
<keyword evidence="8" id="KW-1185">Reference proteome</keyword>
<accession>A0ABD3Q3I4</accession>
<dbReference type="GO" id="GO:0005886">
    <property type="term" value="C:plasma membrane"/>
    <property type="evidence" value="ECO:0007669"/>
    <property type="project" value="UniProtKB-SubCell"/>
</dbReference>
<feature type="region of interest" description="Disordered" evidence="5">
    <location>
        <begin position="485"/>
        <end position="513"/>
    </location>
</feature>
<evidence type="ECO:0000256" key="4">
    <source>
        <dbReference type="ARBA" id="ARBA00022737"/>
    </source>
</evidence>
<evidence type="ECO:0008006" key="9">
    <source>
        <dbReference type="Google" id="ProtNLM"/>
    </source>
</evidence>
<dbReference type="Pfam" id="PF00560">
    <property type="entry name" value="LRR_1"/>
    <property type="match status" value="3"/>
</dbReference>
<feature type="transmembrane region" description="Helical" evidence="6">
    <location>
        <begin position="556"/>
        <end position="575"/>
    </location>
</feature>
<evidence type="ECO:0000313" key="8">
    <source>
        <dbReference type="Proteomes" id="UP001516023"/>
    </source>
</evidence>
<dbReference type="Proteomes" id="UP001516023">
    <property type="component" value="Unassembled WGS sequence"/>
</dbReference>
<organism evidence="7 8">
    <name type="scientific">Cyclotella cryptica</name>
    <dbReference type="NCBI Taxonomy" id="29204"/>
    <lineage>
        <taxon>Eukaryota</taxon>
        <taxon>Sar</taxon>
        <taxon>Stramenopiles</taxon>
        <taxon>Ochrophyta</taxon>
        <taxon>Bacillariophyta</taxon>
        <taxon>Coscinodiscophyceae</taxon>
        <taxon>Thalassiosirophycidae</taxon>
        <taxon>Stephanodiscales</taxon>
        <taxon>Stephanodiscaceae</taxon>
        <taxon>Cyclotella</taxon>
    </lineage>
</organism>
<keyword evidence="6" id="KW-0472">Membrane</keyword>
<feature type="non-terminal residue" evidence="7">
    <location>
        <position position="1"/>
    </location>
</feature>
<keyword evidence="6" id="KW-1133">Transmembrane helix</keyword>
<evidence type="ECO:0000256" key="5">
    <source>
        <dbReference type="SAM" id="MobiDB-lite"/>
    </source>
</evidence>
<gene>
    <name evidence="7" type="ORF">HJC23_004299</name>
</gene>
<dbReference type="Gene3D" id="3.80.10.10">
    <property type="entry name" value="Ribonuclease Inhibitor"/>
    <property type="match status" value="2"/>
</dbReference>
<dbReference type="InterPro" id="IPR001611">
    <property type="entry name" value="Leu-rich_rpt"/>
</dbReference>
<evidence type="ECO:0000256" key="3">
    <source>
        <dbReference type="ARBA" id="ARBA00022614"/>
    </source>
</evidence>
<feature type="compositionally biased region" description="Basic and acidic residues" evidence="5">
    <location>
        <begin position="496"/>
        <end position="507"/>
    </location>
</feature>
<protein>
    <recommendedName>
        <fullName evidence="9">Leucine-rich repeat-containing N-terminal plant-type domain-containing protein</fullName>
    </recommendedName>
</protein>
<feature type="compositionally biased region" description="Basic and acidic residues" evidence="5">
    <location>
        <begin position="1"/>
        <end position="17"/>
    </location>
</feature>
<keyword evidence="4" id="KW-0677">Repeat</keyword>
<proteinExistence type="predicted"/>
<evidence type="ECO:0000256" key="6">
    <source>
        <dbReference type="SAM" id="Phobius"/>
    </source>
</evidence>
<evidence type="ECO:0000256" key="1">
    <source>
        <dbReference type="ARBA" id="ARBA00004236"/>
    </source>
</evidence>
<keyword evidence="2" id="KW-1003">Cell membrane</keyword>
<dbReference type="EMBL" id="JABMIG020000076">
    <property type="protein sequence ID" value="KAL3794922.1"/>
    <property type="molecule type" value="Genomic_DNA"/>
</dbReference>
<dbReference type="InterPro" id="IPR052595">
    <property type="entry name" value="LRRC69/RLP"/>
</dbReference>
<dbReference type="PANTHER" id="PTHR48057">
    <property type="entry name" value="LEUCINE-RICH REPEAT SERINE/THREONINE-PROTEIN KINASE 1"/>
    <property type="match status" value="1"/>
</dbReference>
<keyword evidence="3" id="KW-0433">Leucine-rich repeat</keyword>
<comment type="subcellular location">
    <subcellularLocation>
        <location evidence="1">Cell membrane</location>
    </subcellularLocation>
</comment>
<evidence type="ECO:0000256" key="2">
    <source>
        <dbReference type="ARBA" id="ARBA00022475"/>
    </source>
</evidence>
<dbReference type="InterPro" id="IPR032675">
    <property type="entry name" value="LRR_dom_sf"/>
</dbReference>
<dbReference type="FunFam" id="3.80.10.10:FF:000383">
    <property type="entry name" value="Leucine-rich repeat receptor protein kinase EMS1"/>
    <property type="match status" value="1"/>
</dbReference>
<reference evidence="7 8" key="1">
    <citation type="journal article" date="2020" name="G3 (Bethesda)">
        <title>Improved Reference Genome for Cyclotella cryptica CCMP332, a Model for Cell Wall Morphogenesis, Salinity Adaptation, and Lipid Production in Diatoms (Bacillariophyta).</title>
        <authorList>
            <person name="Roberts W.R."/>
            <person name="Downey K.M."/>
            <person name="Ruck E.C."/>
            <person name="Traller J.C."/>
            <person name="Alverson A.J."/>
        </authorList>
    </citation>
    <scope>NUCLEOTIDE SEQUENCE [LARGE SCALE GENOMIC DNA]</scope>
    <source>
        <strain evidence="7 8">CCMP332</strain>
    </source>
</reference>
<evidence type="ECO:0000313" key="7">
    <source>
        <dbReference type="EMBL" id="KAL3794922.1"/>
    </source>
</evidence>
<comment type="caution">
    <text evidence="7">The sequence shown here is derived from an EMBL/GenBank/DDBJ whole genome shotgun (WGS) entry which is preliminary data.</text>
</comment>
<feature type="compositionally biased region" description="Basic residues" evidence="5">
    <location>
        <begin position="64"/>
        <end position="73"/>
    </location>
</feature>
<feature type="region of interest" description="Disordered" evidence="5">
    <location>
        <begin position="1"/>
        <end position="81"/>
    </location>
</feature>
<dbReference type="FunFam" id="3.80.10.10:FF:000041">
    <property type="entry name" value="LRR receptor-like serine/threonine-protein kinase ERECTA"/>
    <property type="match status" value="1"/>
</dbReference>
<keyword evidence="6" id="KW-0812">Transmembrane</keyword>
<name>A0ABD3Q3I4_9STRA</name>
<dbReference type="PANTHER" id="PTHR48057:SF17">
    <property type="entry name" value="LRR RECEPTOR-LIKE SERINE_THREONINE-PROTEIN KINASE FLS2"/>
    <property type="match status" value="1"/>
</dbReference>
<dbReference type="SUPFAM" id="SSF52047">
    <property type="entry name" value="RNI-like"/>
    <property type="match status" value="1"/>
</dbReference>
<dbReference type="AlphaFoldDB" id="A0ABD3Q3I4"/>